<protein>
    <submittedName>
        <fullName evidence="2">Phage holin family protein</fullName>
    </submittedName>
</protein>
<dbReference type="RefSeq" id="WP_258822458.1">
    <property type="nucleotide sequence ID" value="NZ_JANUHB010000002.1"/>
</dbReference>
<feature type="transmembrane region" description="Helical" evidence="1">
    <location>
        <begin position="28"/>
        <end position="49"/>
    </location>
</feature>
<organism evidence="2 3">
    <name type="scientific">Massilia agilis</name>
    <dbReference type="NCBI Taxonomy" id="1811226"/>
    <lineage>
        <taxon>Bacteria</taxon>
        <taxon>Pseudomonadati</taxon>
        <taxon>Pseudomonadota</taxon>
        <taxon>Betaproteobacteria</taxon>
        <taxon>Burkholderiales</taxon>
        <taxon>Oxalobacteraceae</taxon>
        <taxon>Telluria group</taxon>
        <taxon>Massilia</taxon>
    </lineage>
</organism>
<comment type="caution">
    <text evidence="2">The sequence shown here is derived from an EMBL/GenBank/DDBJ whole genome shotgun (WGS) entry which is preliminary data.</text>
</comment>
<keyword evidence="3" id="KW-1185">Reference proteome</keyword>
<keyword evidence="1" id="KW-0472">Membrane</keyword>
<accession>A0ABT2DBJ6</accession>
<dbReference type="EMBL" id="JANUHB010000002">
    <property type="protein sequence ID" value="MCS0808696.1"/>
    <property type="molecule type" value="Genomic_DNA"/>
</dbReference>
<evidence type="ECO:0000256" key="1">
    <source>
        <dbReference type="SAM" id="Phobius"/>
    </source>
</evidence>
<sequence length="66" mass="7181">MKNLTAPEVSSYAGAVTSIGASLTLTDWGVLIGIATALMTFALNAIYAYRKDRREQRESDARMQGK</sequence>
<reference evidence="2 3" key="1">
    <citation type="submission" date="2022-08" db="EMBL/GenBank/DDBJ databases">
        <title>Reclassification of Massilia species as members of the genera Telluria, Duganella, Pseudoduganella, Mokoshia gen. nov. and Zemynaea gen. nov. using orthogonal and non-orthogonal genome-based approaches.</title>
        <authorList>
            <person name="Bowman J.P."/>
        </authorList>
    </citation>
    <scope>NUCLEOTIDE SEQUENCE [LARGE SCALE GENOMIC DNA]</scope>
    <source>
        <strain evidence="2 3">JCM 31605</strain>
    </source>
</reference>
<dbReference type="Proteomes" id="UP001206126">
    <property type="component" value="Unassembled WGS sequence"/>
</dbReference>
<gene>
    <name evidence="2" type="ORF">NX774_12270</name>
</gene>
<evidence type="ECO:0000313" key="2">
    <source>
        <dbReference type="EMBL" id="MCS0808696.1"/>
    </source>
</evidence>
<proteinExistence type="predicted"/>
<name>A0ABT2DBJ6_9BURK</name>
<keyword evidence="1" id="KW-0812">Transmembrane</keyword>
<keyword evidence="1" id="KW-1133">Transmembrane helix</keyword>
<evidence type="ECO:0000313" key="3">
    <source>
        <dbReference type="Proteomes" id="UP001206126"/>
    </source>
</evidence>